<organism evidence="2 3">
    <name type="scientific">Niabella soli DSM 19437</name>
    <dbReference type="NCBI Taxonomy" id="929713"/>
    <lineage>
        <taxon>Bacteria</taxon>
        <taxon>Pseudomonadati</taxon>
        <taxon>Bacteroidota</taxon>
        <taxon>Chitinophagia</taxon>
        <taxon>Chitinophagales</taxon>
        <taxon>Chitinophagaceae</taxon>
        <taxon>Niabella</taxon>
    </lineage>
</organism>
<keyword evidence="1" id="KW-0732">Signal</keyword>
<evidence type="ECO:0008006" key="4">
    <source>
        <dbReference type="Google" id="ProtNLM"/>
    </source>
</evidence>
<dbReference type="SUPFAM" id="SSF55166">
    <property type="entry name" value="Hedgehog/DD-peptidase"/>
    <property type="match status" value="1"/>
</dbReference>
<keyword evidence="3" id="KW-1185">Reference proteome</keyword>
<protein>
    <recommendedName>
        <fullName evidence="4">Peptidase M15A C-terminal domain-containing protein</fullName>
    </recommendedName>
</protein>
<dbReference type="InterPro" id="IPR009045">
    <property type="entry name" value="Zn_M74/Hedgehog-like"/>
</dbReference>
<dbReference type="AlphaFoldDB" id="W0EVS7"/>
<dbReference type="eggNOG" id="ENOG502ZX6Q">
    <property type="taxonomic scope" value="Bacteria"/>
</dbReference>
<dbReference type="Pfam" id="PF18979">
    <property type="entry name" value="DUF5715"/>
    <property type="match status" value="1"/>
</dbReference>
<dbReference type="KEGG" id="nso:NIASO_06525"/>
<evidence type="ECO:0000313" key="3">
    <source>
        <dbReference type="Proteomes" id="UP000003586"/>
    </source>
</evidence>
<evidence type="ECO:0000256" key="1">
    <source>
        <dbReference type="SAM" id="SignalP"/>
    </source>
</evidence>
<dbReference type="Proteomes" id="UP000003586">
    <property type="component" value="Chromosome"/>
</dbReference>
<dbReference type="Gene3D" id="3.30.1380.10">
    <property type="match status" value="1"/>
</dbReference>
<dbReference type="InterPro" id="IPR043769">
    <property type="entry name" value="DUF5715"/>
</dbReference>
<accession>W0EVS7</accession>
<dbReference type="RefSeq" id="WP_008585209.1">
    <property type="nucleotide sequence ID" value="NZ_CP007035.1"/>
</dbReference>
<evidence type="ECO:0000313" key="2">
    <source>
        <dbReference type="EMBL" id="AHF14907.1"/>
    </source>
</evidence>
<reference evidence="2 3" key="1">
    <citation type="submission" date="2013-12" db="EMBL/GenBank/DDBJ databases">
        <authorList>
            <consortium name="DOE Joint Genome Institute"/>
            <person name="Eisen J."/>
            <person name="Huntemann M."/>
            <person name="Han J."/>
            <person name="Chen A."/>
            <person name="Kyrpides N."/>
            <person name="Mavromatis K."/>
            <person name="Markowitz V."/>
            <person name="Palaniappan K."/>
            <person name="Ivanova N."/>
            <person name="Schaumberg A."/>
            <person name="Pati A."/>
            <person name="Liolios K."/>
            <person name="Nordberg H.P."/>
            <person name="Cantor M.N."/>
            <person name="Hua S.X."/>
            <person name="Woyke T."/>
        </authorList>
    </citation>
    <scope>NUCLEOTIDE SEQUENCE [LARGE SCALE GENOMIC DNA]</scope>
    <source>
        <strain evidence="3">DSM 19437</strain>
    </source>
</reference>
<dbReference type="EMBL" id="CP007035">
    <property type="protein sequence ID" value="AHF14907.1"/>
    <property type="molecule type" value="Genomic_DNA"/>
</dbReference>
<feature type="signal peptide" evidence="1">
    <location>
        <begin position="1"/>
        <end position="22"/>
    </location>
</feature>
<name>W0EVS7_9BACT</name>
<dbReference type="STRING" id="929713.NIASO_06525"/>
<proteinExistence type="predicted"/>
<sequence>MKRLLVYSLTLLLTSYAHFSVAAQSARYRAQLNIARQHGVPVLKSNAQLKTYVSKKKLTRVSSGKGYRVRGLDYSQPYLVPRAKTVLSQLAKAFYAKTGSTFTVTSLTRTTGSQNRLRRVNGNAVSGVSSHNYGSSFDISYVRFNGRKAPNSRLERALHAVLADFQARGQLLYIKEYHVSCFHVTAR</sequence>
<feature type="chain" id="PRO_5004788964" description="Peptidase M15A C-terminal domain-containing protein" evidence="1">
    <location>
        <begin position="23"/>
        <end position="187"/>
    </location>
</feature>
<dbReference type="HOGENOM" id="CLU_070052_2_0_10"/>
<gene>
    <name evidence="2" type="ORF">NIASO_06525</name>
</gene>